<protein>
    <recommendedName>
        <fullName evidence="5">TetR family transcriptional regulator</fullName>
    </recommendedName>
</protein>
<dbReference type="PANTHER" id="PTHR47506:SF1">
    <property type="entry name" value="HTH-TYPE TRANSCRIPTIONAL REGULATOR YJDC"/>
    <property type="match status" value="1"/>
</dbReference>
<proteinExistence type="predicted"/>
<dbReference type="EMBL" id="JXXE01000118">
    <property type="protein sequence ID" value="KIZ46780.1"/>
    <property type="molecule type" value="Genomic_DNA"/>
</dbReference>
<evidence type="ECO:0000256" key="2">
    <source>
        <dbReference type="ARBA" id="ARBA00023163"/>
    </source>
</evidence>
<evidence type="ECO:0008006" key="5">
    <source>
        <dbReference type="Google" id="ProtNLM"/>
    </source>
</evidence>
<dbReference type="Gene3D" id="1.10.357.10">
    <property type="entry name" value="Tetracycline Repressor, domain 2"/>
    <property type="match status" value="1"/>
</dbReference>
<evidence type="ECO:0000313" key="4">
    <source>
        <dbReference type="Proteomes" id="UP000032515"/>
    </source>
</evidence>
<evidence type="ECO:0000256" key="1">
    <source>
        <dbReference type="ARBA" id="ARBA00023015"/>
    </source>
</evidence>
<evidence type="ECO:0000313" key="3">
    <source>
        <dbReference type="EMBL" id="KIZ46780.1"/>
    </source>
</evidence>
<dbReference type="Proteomes" id="UP000032515">
    <property type="component" value="Unassembled WGS sequence"/>
</dbReference>
<accession>A0A0D7F1V6</accession>
<dbReference type="RefSeq" id="WP_044407231.1">
    <property type="nucleotide sequence ID" value="NZ_JXXE01000118.1"/>
</dbReference>
<sequence>FSRGAFYSNFADKEAIFLDLLVQHLEHDIDGFKRIAAESRTLEELITGLTASYRDLGQRPDWCLLSSEFQLYASRVGRPDSEFSRAYEDFRQRLSALLDEAFQRFDFRGELSARQLASAIIGLSHGLALERAASKVNLPMEVTGMAIRALLFGAAASNAGVR</sequence>
<dbReference type="PANTHER" id="PTHR47506">
    <property type="entry name" value="TRANSCRIPTIONAL REGULATORY PROTEIN"/>
    <property type="match status" value="1"/>
</dbReference>
<dbReference type="OrthoDB" id="7252896at2"/>
<comment type="caution">
    <text evidence="3">The sequence shown here is derived from an EMBL/GenBank/DDBJ whole genome shotgun (WGS) entry which is preliminary data.</text>
</comment>
<dbReference type="InterPro" id="IPR036271">
    <property type="entry name" value="Tet_transcr_reg_TetR-rel_C_sf"/>
</dbReference>
<keyword evidence="2" id="KW-0804">Transcription</keyword>
<dbReference type="PATRIC" id="fig|1076.23.peg.378"/>
<dbReference type="AlphaFoldDB" id="A0A0D7F1V6"/>
<dbReference type="SUPFAM" id="SSF48498">
    <property type="entry name" value="Tetracyclin repressor-like, C-terminal domain"/>
    <property type="match status" value="1"/>
</dbReference>
<reference evidence="3 4" key="1">
    <citation type="submission" date="2014-11" db="EMBL/GenBank/DDBJ databases">
        <title>Genomics and ecophysiology of heterotrophic nitrogen fixing bacteria isolated from estuarine surface water.</title>
        <authorList>
            <person name="Bentzon-Tilia M."/>
            <person name="Severin I."/>
            <person name="Hansen L.H."/>
            <person name="Riemann L."/>
        </authorList>
    </citation>
    <scope>NUCLEOTIDE SEQUENCE [LARGE SCALE GENOMIC DNA]</scope>
    <source>
        <strain evidence="3 4">BAL398</strain>
    </source>
</reference>
<name>A0A0D7F1V6_RHOPL</name>
<organism evidence="3 4">
    <name type="scientific">Rhodopseudomonas palustris</name>
    <dbReference type="NCBI Taxonomy" id="1076"/>
    <lineage>
        <taxon>Bacteria</taxon>
        <taxon>Pseudomonadati</taxon>
        <taxon>Pseudomonadota</taxon>
        <taxon>Alphaproteobacteria</taxon>
        <taxon>Hyphomicrobiales</taxon>
        <taxon>Nitrobacteraceae</taxon>
        <taxon>Rhodopseudomonas</taxon>
    </lineage>
</organism>
<gene>
    <name evidence="3" type="ORF">OO17_06135</name>
</gene>
<keyword evidence="1" id="KW-0805">Transcription regulation</keyword>
<feature type="non-terminal residue" evidence="3">
    <location>
        <position position="1"/>
    </location>
</feature>